<sequence length="74" mass="8371">MDYTKILAIAESKLHTHYEYVIDEIKLKISSASTGGEIGSLVGGYLKFLRDQNHPAYLLIKNDVDSYLSSFIFK</sequence>
<evidence type="ECO:0000313" key="2">
    <source>
        <dbReference type="Proteomes" id="UP000215002"/>
    </source>
</evidence>
<reference evidence="1 2" key="1">
    <citation type="submission" date="2017-08" db="EMBL/GenBank/DDBJ databases">
        <title>Complete genome sequence of Mucilaginibacter sp. strain BJC16-A31.</title>
        <authorList>
            <consortium name="Henan University of Science and Technology"/>
            <person name="You X."/>
        </authorList>
    </citation>
    <scope>NUCLEOTIDE SEQUENCE [LARGE SCALE GENOMIC DNA]</scope>
    <source>
        <strain evidence="1 2">BJC16-A31</strain>
    </source>
</reference>
<keyword evidence="2" id="KW-1185">Reference proteome</keyword>
<gene>
    <name evidence="1" type="ORF">MuYL_3880</name>
</gene>
<dbReference type="KEGG" id="muc:MuYL_3880"/>
<dbReference type="AlphaFoldDB" id="A0A223P0X9"/>
<protein>
    <submittedName>
        <fullName evidence="1">Uncharacterized protein</fullName>
    </submittedName>
</protein>
<dbReference type="Proteomes" id="UP000215002">
    <property type="component" value="Chromosome"/>
</dbReference>
<dbReference type="EMBL" id="CP022743">
    <property type="protein sequence ID" value="ASU35765.1"/>
    <property type="molecule type" value="Genomic_DNA"/>
</dbReference>
<proteinExistence type="predicted"/>
<accession>A0A223P0X9</accession>
<name>A0A223P0X9_9SPHI</name>
<organism evidence="1 2">
    <name type="scientific">Mucilaginibacter xinganensis</name>
    <dbReference type="NCBI Taxonomy" id="1234841"/>
    <lineage>
        <taxon>Bacteria</taxon>
        <taxon>Pseudomonadati</taxon>
        <taxon>Bacteroidota</taxon>
        <taxon>Sphingobacteriia</taxon>
        <taxon>Sphingobacteriales</taxon>
        <taxon>Sphingobacteriaceae</taxon>
        <taxon>Mucilaginibacter</taxon>
    </lineage>
</organism>
<dbReference type="RefSeq" id="WP_094571892.1">
    <property type="nucleotide sequence ID" value="NZ_CP022743.1"/>
</dbReference>
<evidence type="ECO:0000313" key="1">
    <source>
        <dbReference type="EMBL" id="ASU35765.1"/>
    </source>
</evidence>
<dbReference type="OrthoDB" id="5427839at2"/>